<dbReference type="RefSeq" id="WP_307596944.1">
    <property type="nucleotide sequence ID" value="NZ_JAUSRV010000020.1"/>
</dbReference>
<accession>A0AAW8ERU0</accession>
<evidence type="ECO:0000256" key="2">
    <source>
        <dbReference type="ARBA" id="ARBA00022475"/>
    </source>
</evidence>
<dbReference type="PANTHER" id="PTHR45772:SF9">
    <property type="entry name" value="CONSERVED COMPONENT OF ABC TRANSPORTER FOR NATURAL AMINO ACIDS"/>
    <property type="match status" value="1"/>
</dbReference>
<dbReference type="SMART" id="SM00382">
    <property type="entry name" value="AAA"/>
    <property type="match status" value="1"/>
</dbReference>
<dbReference type="InterPro" id="IPR051120">
    <property type="entry name" value="ABC_AA/LPS_Transport"/>
</dbReference>
<dbReference type="GO" id="GO:0016887">
    <property type="term" value="F:ATP hydrolysis activity"/>
    <property type="evidence" value="ECO:0007669"/>
    <property type="project" value="InterPro"/>
</dbReference>
<organism evidence="6 7">
    <name type="scientific">Variovorax paradoxus</name>
    <dbReference type="NCBI Taxonomy" id="34073"/>
    <lineage>
        <taxon>Bacteria</taxon>
        <taxon>Pseudomonadati</taxon>
        <taxon>Pseudomonadota</taxon>
        <taxon>Betaproteobacteria</taxon>
        <taxon>Burkholderiales</taxon>
        <taxon>Comamonadaceae</taxon>
        <taxon>Variovorax</taxon>
    </lineage>
</organism>
<sequence length="259" mass="28240">MAFLEVKAVSKDYGGVRALSDVSFQVKQGEFHSVIGPNGAGKSTLINLLTGLARPTRGAIVFDGCDISSRKTHEIIGMGVGRIFQNGRLFERLTVLENVMMGHSARKPPSLLRLVYSPRNASVDQAESREAALQMLERFGLAQYAGRQIGSLSYGSRRLVEMAKVMVGRPKLLLLDEPAAGLNSGEVERLMSLLQALRKEHQLSVVLIEHNMNMVMRLAERITVLNFGKKLAEGTPAQVSANETVLAAYLGEGYRSASL</sequence>
<dbReference type="InterPro" id="IPR003439">
    <property type="entry name" value="ABC_transporter-like_ATP-bd"/>
</dbReference>
<dbReference type="Gene3D" id="3.40.50.300">
    <property type="entry name" value="P-loop containing nucleotide triphosphate hydrolases"/>
    <property type="match status" value="1"/>
</dbReference>
<dbReference type="GO" id="GO:0005524">
    <property type="term" value="F:ATP binding"/>
    <property type="evidence" value="ECO:0007669"/>
    <property type="project" value="UniProtKB-KW"/>
</dbReference>
<name>A0AAW8ERU0_VARPD</name>
<proteinExistence type="predicted"/>
<dbReference type="Proteomes" id="UP001224845">
    <property type="component" value="Unassembled WGS sequence"/>
</dbReference>
<dbReference type="Pfam" id="PF12399">
    <property type="entry name" value="BCA_ABC_TP_C"/>
    <property type="match status" value="1"/>
</dbReference>
<evidence type="ECO:0000313" key="6">
    <source>
        <dbReference type="EMBL" id="MDP9974914.1"/>
    </source>
</evidence>
<comment type="caution">
    <text evidence="6">The sequence shown here is derived from an EMBL/GenBank/DDBJ whole genome shotgun (WGS) entry which is preliminary data.</text>
</comment>
<dbReference type="SUPFAM" id="SSF52540">
    <property type="entry name" value="P-loop containing nucleoside triphosphate hydrolases"/>
    <property type="match status" value="1"/>
</dbReference>
<evidence type="ECO:0000259" key="5">
    <source>
        <dbReference type="PROSITE" id="PS50893"/>
    </source>
</evidence>
<dbReference type="AlphaFoldDB" id="A0AAW8ERU0"/>
<evidence type="ECO:0000256" key="1">
    <source>
        <dbReference type="ARBA" id="ARBA00022448"/>
    </source>
</evidence>
<dbReference type="PROSITE" id="PS50893">
    <property type="entry name" value="ABC_TRANSPORTER_2"/>
    <property type="match status" value="1"/>
</dbReference>
<dbReference type="PANTHER" id="PTHR45772">
    <property type="entry name" value="CONSERVED COMPONENT OF ABC TRANSPORTER FOR NATURAL AMINO ACIDS-RELATED"/>
    <property type="match status" value="1"/>
</dbReference>
<dbReference type="InterPro" id="IPR003593">
    <property type="entry name" value="AAA+_ATPase"/>
</dbReference>
<protein>
    <submittedName>
        <fullName evidence="6">Branched-chain amino acid transport system ATP-binding protein</fullName>
    </submittedName>
</protein>
<dbReference type="InterPro" id="IPR032823">
    <property type="entry name" value="BCA_ABC_TP_C"/>
</dbReference>
<feature type="domain" description="ABC transporter" evidence="5">
    <location>
        <begin position="4"/>
        <end position="252"/>
    </location>
</feature>
<keyword evidence="1" id="KW-0813">Transport</keyword>
<evidence type="ECO:0000256" key="3">
    <source>
        <dbReference type="ARBA" id="ARBA00022741"/>
    </source>
</evidence>
<dbReference type="Pfam" id="PF00005">
    <property type="entry name" value="ABC_tran"/>
    <property type="match status" value="1"/>
</dbReference>
<dbReference type="InterPro" id="IPR027417">
    <property type="entry name" value="P-loop_NTPase"/>
</dbReference>
<dbReference type="FunFam" id="3.40.50.300:FF:000421">
    <property type="entry name" value="Branched-chain amino acid ABC transporter ATP-binding protein"/>
    <property type="match status" value="1"/>
</dbReference>
<keyword evidence="2" id="KW-1003">Cell membrane</keyword>
<gene>
    <name evidence="6" type="ORF">J2W39_006198</name>
</gene>
<reference evidence="6" key="1">
    <citation type="submission" date="2023-07" db="EMBL/GenBank/DDBJ databases">
        <title>Sorghum-associated microbial communities from plants grown in Nebraska, USA.</title>
        <authorList>
            <person name="Schachtman D."/>
        </authorList>
    </citation>
    <scope>NUCLEOTIDE SEQUENCE</scope>
    <source>
        <strain evidence="6">DS3315</strain>
    </source>
</reference>
<keyword evidence="2" id="KW-0472">Membrane</keyword>
<evidence type="ECO:0000313" key="7">
    <source>
        <dbReference type="Proteomes" id="UP001224845"/>
    </source>
</evidence>
<evidence type="ECO:0000256" key="4">
    <source>
        <dbReference type="ARBA" id="ARBA00022840"/>
    </source>
</evidence>
<keyword evidence="4 6" id="KW-0067">ATP-binding</keyword>
<dbReference type="GO" id="GO:0005886">
    <property type="term" value="C:plasma membrane"/>
    <property type="evidence" value="ECO:0007669"/>
    <property type="project" value="TreeGrafter"/>
</dbReference>
<dbReference type="CDD" id="cd03219">
    <property type="entry name" value="ABC_Mj1267_LivG_branched"/>
    <property type="match status" value="1"/>
</dbReference>
<keyword evidence="3" id="KW-0547">Nucleotide-binding</keyword>
<dbReference type="EMBL" id="JAUSRV010000020">
    <property type="protein sequence ID" value="MDP9974914.1"/>
    <property type="molecule type" value="Genomic_DNA"/>
</dbReference>